<dbReference type="InterPro" id="IPR010775">
    <property type="entry name" value="DUF1365"/>
</dbReference>
<dbReference type="Proteomes" id="UP000319514">
    <property type="component" value="Unassembled WGS sequence"/>
</dbReference>
<dbReference type="PANTHER" id="PTHR33973">
    <property type="entry name" value="OS07G0153300 PROTEIN"/>
    <property type="match status" value="1"/>
</dbReference>
<accession>A0A542ZF33</accession>
<evidence type="ECO:0000313" key="1">
    <source>
        <dbReference type="EMBL" id="TQL58889.1"/>
    </source>
</evidence>
<dbReference type="Pfam" id="PF07103">
    <property type="entry name" value="DUF1365"/>
    <property type="match status" value="1"/>
</dbReference>
<dbReference type="PANTHER" id="PTHR33973:SF4">
    <property type="entry name" value="OS07G0153300 PROTEIN"/>
    <property type="match status" value="1"/>
</dbReference>
<gene>
    <name evidence="1" type="ORF">FB474_0228</name>
</gene>
<comment type="caution">
    <text evidence="1">The sequence shown here is derived from an EMBL/GenBank/DDBJ whole genome shotgun (WGS) entry which is preliminary data.</text>
</comment>
<keyword evidence="2" id="KW-1185">Reference proteome</keyword>
<reference evidence="1 2" key="1">
    <citation type="submission" date="2019-06" db="EMBL/GenBank/DDBJ databases">
        <title>Sequencing the genomes of 1000 actinobacteria strains.</title>
        <authorList>
            <person name="Klenk H.-P."/>
        </authorList>
    </citation>
    <scope>NUCLEOTIDE SEQUENCE [LARGE SCALE GENOMIC DNA]</scope>
    <source>
        <strain evidence="1 2">DSM 18082</strain>
    </source>
</reference>
<sequence length="246" mass="27472">MTPALPALPALVEGFVSHSRKGPVRHAFRYGVYQWLVDLDDLPRMPRWLRPFASFRSADHLGDPARSIKDNVVAFAAGEGVDLTGGRVLMLANARVLGHVFDPLSVHWCLDASGHLACVLAEVHNTYGERHAYLLRPDDGGTAWTDKELYVSPFYDVSGRYQLTFTLTPDQVATTVVLHRDGEVAFGATFRGTPHPATPRRLVGQVLRRPLMPQQVTALIRLHGVWLWLRRLPVAPRPRHRAQEGV</sequence>
<organism evidence="1 2">
    <name type="scientific">Oryzihumus leptocrescens</name>
    <dbReference type="NCBI Taxonomy" id="297536"/>
    <lineage>
        <taxon>Bacteria</taxon>
        <taxon>Bacillati</taxon>
        <taxon>Actinomycetota</taxon>
        <taxon>Actinomycetes</taxon>
        <taxon>Micrococcales</taxon>
        <taxon>Intrasporangiaceae</taxon>
        <taxon>Oryzihumus</taxon>
    </lineage>
</organism>
<dbReference type="EMBL" id="VFOQ01000001">
    <property type="protein sequence ID" value="TQL58889.1"/>
    <property type="molecule type" value="Genomic_DNA"/>
</dbReference>
<protein>
    <recommendedName>
        <fullName evidence="3">DUF1365 family protein</fullName>
    </recommendedName>
</protein>
<dbReference type="AlphaFoldDB" id="A0A542ZF33"/>
<proteinExistence type="predicted"/>
<dbReference type="RefSeq" id="WP_141786970.1">
    <property type="nucleotide sequence ID" value="NZ_BAAAKX010000003.1"/>
</dbReference>
<evidence type="ECO:0000313" key="2">
    <source>
        <dbReference type="Proteomes" id="UP000319514"/>
    </source>
</evidence>
<dbReference type="OrthoDB" id="9778801at2"/>
<name>A0A542ZF33_9MICO</name>
<evidence type="ECO:0008006" key="3">
    <source>
        <dbReference type="Google" id="ProtNLM"/>
    </source>
</evidence>